<dbReference type="GO" id="GO:0005737">
    <property type="term" value="C:cytoplasm"/>
    <property type="evidence" value="ECO:0007669"/>
    <property type="project" value="TreeGrafter"/>
</dbReference>
<accession>A0A1W9Z929</accession>
<dbReference type="InterPro" id="IPR027417">
    <property type="entry name" value="P-loop_NTPase"/>
</dbReference>
<dbReference type="SUPFAM" id="SSF55073">
    <property type="entry name" value="Nucleotide cyclase"/>
    <property type="match status" value="1"/>
</dbReference>
<evidence type="ECO:0000256" key="1">
    <source>
        <dbReference type="ARBA" id="ARBA00022741"/>
    </source>
</evidence>
<dbReference type="AlphaFoldDB" id="A0A1W9Z929"/>
<evidence type="ECO:0000313" key="4">
    <source>
        <dbReference type="EMBL" id="ORA09626.1"/>
    </source>
</evidence>
<dbReference type="Pfam" id="PF13191">
    <property type="entry name" value="AAA_16"/>
    <property type="match status" value="1"/>
</dbReference>
<dbReference type="InterPro" id="IPR041664">
    <property type="entry name" value="AAA_16"/>
</dbReference>
<dbReference type="GO" id="GO:0035556">
    <property type="term" value="P:intracellular signal transduction"/>
    <property type="evidence" value="ECO:0007669"/>
    <property type="project" value="InterPro"/>
</dbReference>
<dbReference type="GO" id="GO:0005524">
    <property type="term" value="F:ATP binding"/>
    <property type="evidence" value="ECO:0007669"/>
    <property type="project" value="UniProtKB-KW"/>
</dbReference>
<dbReference type="InterPro" id="IPR029787">
    <property type="entry name" value="Nucleotide_cyclase"/>
</dbReference>
<dbReference type="PANTHER" id="PTHR16305:SF28">
    <property type="entry name" value="GUANYLATE CYCLASE DOMAIN-CONTAINING PROTEIN"/>
    <property type="match status" value="1"/>
</dbReference>
<dbReference type="PANTHER" id="PTHR16305">
    <property type="entry name" value="TESTICULAR SOLUBLE ADENYLYL CYCLASE"/>
    <property type="match status" value="1"/>
</dbReference>
<proteinExistence type="predicted"/>
<dbReference type="PROSITE" id="PS50125">
    <property type="entry name" value="GUANYLATE_CYCLASE_2"/>
    <property type="match status" value="1"/>
</dbReference>
<dbReference type="Gene3D" id="3.30.70.1230">
    <property type="entry name" value="Nucleotide cyclase"/>
    <property type="match status" value="1"/>
</dbReference>
<evidence type="ECO:0000256" key="2">
    <source>
        <dbReference type="ARBA" id="ARBA00022840"/>
    </source>
</evidence>
<dbReference type="InterPro" id="IPR001054">
    <property type="entry name" value="A/G_cyclase"/>
</dbReference>
<organism evidence="4 5">
    <name type="scientific">Mycobacterium angelicum</name>
    <dbReference type="NCBI Taxonomy" id="470074"/>
    <lineage>
        <taxon>Bacteria</taxon>
        <taxon>Bacillati</taxon>
        <taxon>Actinomycetota</taxon>
        <taxon>Actinomycetes</taxon>
        <taxon>Mycobacteriales</taxon>
        <taxon>Mycobacteriaceae</taxon>
        <taxon>Mycobacterium</taxon>
    </lineage>
</organism>
<dbReference type="GO" id="GO:0009190">
    <property type="term" value="P:cyclic nucleotide biosynthetic process"/>
    <property type="evidence" value="ECO:0007669"/>
    <property type="project" value="InterPro"/>
</dbReference>
<gene>
    <name evidence="4" type="ORF">BST12_27540</name>
</gene>
<dbReference type="Gene3D" id="3.40.50.300">
    <property type="entry name" value="P-loop containing nucleotide triphosphate hydrolases"/>
    <property type="match status" value="1"/>
</dbReference>
<dbReference type="SMART" id="SM00044">
    <property type="entry name" value="CYCc"/>
    <property type="match status" value="1"/>
</dbReference>
<dbReference type="OrthoDB" id="5476461at2"/>
<keyword evidence="2" id="KW-0067">ATP-binding</keyword>
<keyword evidence="1" id="KW-0547">Nucleotide-binding</keyword>
<evidence type="ECO:0000259" key="3">
    <source>
        <dbReference type="PROSITE" id="PS50125"/>
    </source>
</evidence>
<feature type="domain" description="Guanylate cyclase" evidence="3">
    <location>
        <begin position="42"/>
        <end position="173"/>
    </location>
</feature>
<keyword evidence="5" id="KW-1185">Reference proteome</keyword>
<protein>
    <recommendedName>
        <fullName evidence="3">Guanylate cyclase domain-containing protein</fullName>
    </recommendedName>
</protein>
<comment type="caution">
    <text evidence="4">The sequence shown here is derived from an EMBL/GenBank/DDBJ whole genome shotgun (WGS) entry which is preliminary data.</text>
</comment>
<dbReference type="RefSeq" id="WP_083116353.1">
    <property type="nucleotide sequence ID" value="NZ_JACKTS010000018.1"/>
</dbReference>
<dbReference type="Pfam" id="PF00211">
    <property type="entry name" value="Guanylate_cyc"/>
    <property type="match status" value="1"/>
</dbReference>
<dbReference type="GO" id="GO:0004016">
    <property type="term" value="F:adenylate cyclase activity"/>
    <property type="evidence" value="ECO:0007669"/>
    <property type="project" value="TreeGrafter"/>
</dbReference>
<evidence type="ECO:0000313" key="5">
    <source>
        <dbReference type="Proteomes" id="UP000192284"/>
    </source>
</evidence>
<dbReference type="EMBL" id="MVHE01000105">
    <property type="protein sequence ID" value="ORA09626.1"/>
    <property type="molecule type" value="Genomic_DNA"/>
</dbReference>
<dbReference type="CDD" id="cd07302">
    <property type="entry name" value="CHD"/>
    <property type="match status" value="1"/>
</dbReference>
<sequence>MAATSSVCHACGSQPRQGARFCDACGSPLTLVVDPAEYKQVTVLFADVVRSMDIAAALGAERLREVMTELVDRSAAVVQRYGGTVDKFTGDGIMALFGAPITLEDHAFRACLAALDIQQVAQQLAVEVARRDAIDLRLRVGLNSGRVIAGEVGATHLGYTAVGTQVGMAQRMETVAPPGGVMLSESTARLVEDRVVLGEPESVRIKGAANPVPARRLLAAGDEHLKKVRKPRHESRMVGRQYEKDTVAELLDQAYHGHGTIVAVSGQPGVGKTRLARESVALARSRGFAVFVTYCESHTREIAFHTVSRLLRAIFEIRGLTAAQAQCRVRSEMPFATGEDLLLLDDLLGVGEGELSQTALPDISPDARRRRLVELLKTAALARSQPAVYVIEDAQWIDSASESMLAEFAATLPAMRATLLIMYRPEYQGLLARVPTACSFLLAPLSASHITELVRELLGTHPSVLGLATVIAEHAGGIPFCAEEIVRDLVERGDLEGAPGDYVCTREVRDIHVPPSVQAIIGARIDRLPAAAKRVLHAAAVIGAQFDTELLAHLLESTTEATDLTPLIEAELVEPLPHARQGTYAFCHPLIQAVAYESQLKAGRSELHRRVAAVMQRTRGGFTGEEAALVATQYAAAGDLRDAFDWHMDAANWYGARDIRAARQSWQLALRVADRLPADEPDLLAIRIAPRALLCGSAFQVGGTPADTGFEELRELTTAAGDKKSLAVGMAGHLATLTFNSRHREAADMATEFATLVESIGEPAMTVGLFYPAAQAKWEAGEATESLRLAQRIIDLADGDPTMGNFVIGSPLAWALTLKGAAEMFLGRPGWREDLRAGIVLARSVDAGARSFVQLYKYAAAIQNGAVHPTERDVALAAESLEVAQQSGDNAALAYALFNRAVALLHYDCEADGLEYLVQAKEMVVREQLTMTVRRMCDIEFARAHSRSGDYGSAIELATSVLAEQFDTGEMIFRGPATTVLVEALLSRGGAGDIAAAKRTVDRLAAVPTEPEFVLHELAVLRLRALLAQADGDATGYAQSRERFRDKAIQACFEGCLAQAEAMD</sequence>
<name>A0A1W9Z929_MYCAN</name>
<reference evidence="4 5" key="1">
    <citation type="submission" date="2017-02" db="EMBL/GenBank/DDBJ databases">
        <title>The new phylogeny of genus Mycobacterium.</title>
        <authorList>
            <person name="Tortoli E."/>
            <person name="Trovato A."/>
            <person name="Cirillo D.M."/>
        </authorList>
    </citation>
    <scope>NUCLEOTIDE SEQUENCE [LARGE SCALE GENOMIC DNA]</scope>
    <source>
        <strain evidence="4 5">DSM 45057</strain>
    </source>
</reference>
<dbReference type="SUPFAM" id="SSF52540">
    <property type="entry name" value="P-loop containing nucleoside triphosphate hydrolases"/>
    <property type="match status" value="1"/>
</dbReference>
<dbReference type="Proteomes" id="UP000192284">
    <property type="component" value="Unassembled WGS sequence"/>
</dbReference>